<keyword evidence="7" id="KW-0186">Copper</keyword>
<feature type="domain" description="CopC" evidence="10">
    <location>
        <begin position="33"/>
        <end position="126"/>
    </location>
</feature>
<dbReference type="GO" id="GO:0046688">
    <property type="term" value="P:response to copper ion"/>
    <property type="evidence" value="ECO:0007669"/>
    <property type="project" value="InterPro"/>
</dbReference>
<feature type="transmembrane region" description="Helical" evidence="9">
    <location>
        <begin position="391"/>
        <end position="410"/>
    </location>
</feature>
<dbReference type="SUPFAM" id="SSF81296">
    <property type="entry name" value="E set domains"/>
    <property type="match status" value="1"/>
</dbReference>
<dbReference type="AlphaFoldDB" id="A0A4R2NF91"/>
<evidence type="ECO:0000256" key="5">
    <source>
        <dbReference type="ARBA" id="ARBA00022729"/>
    </source>
</evidence>
<organism evidence="12 13">
    <name type="scientific">Scopulibacillus darangshiensis</name>
    <dbReference type="NCBI Taxonomy" id="442528"/>
    <lineage>
        <taxon>Bacteria</taxon>
        <taxon>Bacillati</taxon>
        <taxon>Bacillota</taxon>
        <taxon>Bacilli</taxon>
        <taxon>Bacillales</taxon>
        <taxon>Sporolactobacillaceae</taxon>
        <taxon>Scopulibacillus</taxon>
    </lineage>
</organism>
<evidence type="ECO:0000256" key="1">
    <source>
        <dbReference type="ARBA" id="ARBA00004651"/>
    </source>
</evidence>
<feature type="transmembrane region" description="Helical" evidence="9">
    <location>
        <begin position="321"/>
        <end position="342"/>
    </location>
</feature>
<keyword evidence="4" id="KW-0479">Metal-binding</keyword>
<feature type="domain" description="Copper resistance protein D" evidence="11">
    <location>
        <begin position="312"/>
        <end position="404"/>
    </location>
</feature>
<evidence type="ECO:0000256" key="9">
    <source>
        <dbReference type="SAM" id="Phobius"/>
    </source>
</evidence>
<dbReference type="Proteomes" id="UP000295416">
    <property type="component" value="Unassembled WGS sequence"/>
</dbReference>
<evidence type="ECO:0000256" key="8">
    <source>
        <dbReference type="ARBA" id="ARBA00023136"/>
    </source>
</evidence>
<evidence type="ECO:0000256" key="3">
    <source>
        <dbReference type="ARBA" id="ARBA00022692"/>
    </source>
</evidence>
<keyword evidence="3 9" id="KW-0812">Transmembrane</keyword>
<evidence type="ECO:0000256" key="2">
    <source>
        <dbReference type="ARBA" id="ARBA00022475"/>
    </source>
</evidence>
<evidence type="ECO:0000313" key="13">
    <source>
        <dbReference type="Proteomes" id="UP000295416"/>
    </source>
</evidence>
<dbReference type="RefSeq" id="WP_132748232.1">
    <property type="nucleotide sequence ID" value="NZ_SLXK01000058.1"/>
</dbReference>
<keyword evidence="5" id="KW-0732">Signal</keyword>
<name>A0A4R2NF91_9BACL</name>
<comment type="caution">
    <text evidence="12">The sequence shown here is derived from an EMBL/GenBank/DDBJ whole genome shotgun (WGS) entry which is preliminary data.</text>
</comment>
<keyword evidence="6 9" id="KW-1133">Transmembrane helix</keyword>
<accession>A0A4R2NF91</accession>
<dbReference type="PANTHER" id="PTHR34820:SF4">
    <property type="entry name" value="INNER MEMBRANE PROTEIN YEBZ"/>
    <property type="match status" value="1"/>
</dbReference>
<feature type="transmembrane region" description="Helical" evidence="9">
    <location>
        <begin position="348"/>
        <end position="371"/>
    </location>
</feature>
<feature type="transmembrane region" description="Helical" evidence="9">
    <location>
        <begin position="277"/>
        <end position="300"/>
    </location>
</feature>
<dbReference type="GO" id="GO:0006825">
    <property type="term" value="P:copper ion transport"/>
    <property type="evidence" value="ECO:0007669"/>
    <property type="project" value="InterPro"/>
</dbReference>
<dbReference type="GO" id="GO:0005507">
    <property type="term" value="F:copper ion binding"/>
    <property type="evidence" value="ECO:0007669"/>
    <property type="project" value="InterPro"/>
</dbReference>
<keyword evidence="13" id="KW-1185">Reference proteome</keyword>
<evidence type="ECO:0000256" key="4">
    <source>
        <dbReference type="ARBA" id="ARBA00022723"/>
    </source>
</evidence>
<dbReference type="GO" id="GO:0005886">
    <property type="term" value="C:plasma membrane"/>
    <property type="evidence" value="ECO:0007669"/>
    <property type="project" value="UniProtKB-SubCell"/>
</dbReference>
<keyword evidence="8 9" id="KW-0472">Membrane</keyword>
<evidence type="ECO:0000313" key="12">
    <source>
        <dbReference type="EMBL" id="TCP19754.1"/>
    </source>
</evidence>
<dbReference type="GO" id="GO:0042597">
    <property type="term" value="C:periplasmic space"/>
    <property type="evidence" value="ECO:0007669"/>
    <property type="project" value="InterPro"/>
</dbReference>
<gene>
    <name evidence="12" type="ORF">EV207_15812</name>
</gene>
<evidence type="ECO:0000259" key="11">
    <source>
        <dbReference type="Pfam" id="PF05425"/>
    </source>
</evidence>
<evidence type="ECO:0000256" key="7">
    <source>
        <dbReference type="ARBA" id="ARBA00023008"/>
    </source>
</evidence>
<feature type="transmembrane region" description="Helical" evidence="9">
    <location>
        <begin position="193"/>
        <end position="213"/>
    </location>
</feature>
<dbReference type="Pfam" id="PF04234">
    <property type="entry name" value="CopC"/>
    <property type="match status" value="1"/>
</dbReference>
<comment type="subcellular location">
    <subcellularLocation>
        <location evidence="1">Cell membrane</location>
        <topology evidence="1">Multi-pass membrane protein</topology>
    </subcellularLocation>
</comment>
<proteinExistence type="predicted"/>
<dbReference type="InterPro" id="IPR014755">
    <property type="entry name" value="Cu-Rt/internalin_Ig-like"/>
</dbReference>
<feature type="transmembrane region" description="Helical" evidence="9">
    <location>
        <begin position="219"/>
        <end position="242"/>
    </location>
</feature>
<sequence length="529" mass="58847">MADAIRMKRMPLWILSVCMLFMFLLPAETSYAHASLIQASPSPNSHIDQSPKKIQLTFNERLEKELFWIKVLDKNGKKVNDHKAKMSKDQTKIYLDGLNLKKGTYTVSYHIISADGHPIESSYLITVGKATAGTAPETSSSHGHGSLSFFLLRGLYYFLLLGISGWIIWGLITRGKSLPEKQTESFWFKYLQWLFALAAIGMGTIELFEAVGSGFNLDAIGTALISTGLGLSIMVLCFLAVSGFALRQFIWFDILWVVVAMTAEALSGHAITFKPVGYTVILDVIHLLTAAIWVGGLLLISTHWTGEKVKDFLGPFSKGAMISLILLVITGILSTLAFLPALTDLFQTTWGILLLIKIGLVILVFAAGALIRRSIKSKSKERFRQRFKADFILMAAIIAIVGALTYSSPLPANEPLTWKKAQDSFTVVTHITPKNPGVMNQFTVEVASTEKPQYVKMNLTSLSNKSVAKIKVPLKMPKHTSDKGKTYTYQAKGQYFSLPGKWQIEIRILDQDDNETVIRKKTKIYQVRQ</sequence>
<reference evidence="12 13" key="1">
    <citation type="submission" date="2019-03" db="EMBL/GenBank/DDBJ databases">
        <title>Genomic Encyclopedia of Type Strains, Phase IV (KMG-IV): sequencing the most valuable type-strain genomes for metagenomic binning, comparative biology and taxonomic classification.</title>
        <authorList>
            <person name="Goeker M."/>
        </authorList>
    </citation>
    <scope>NUCLEOTIDE SEQUENCE [LARGE SCALE GENOMIC DNA]</scope>
    <source>
        <strain evidence="12 13">DSM 19377</strain>
    </source>
</reference>
<dbReference type="InterPro" id="IPR008457">
    <property type="entry name" value="Cu-R_CopD_dom"/>
</dbReference>
<dbReference type="OrthoDB" id="2353937at2"/>
<dbReference type="EMBL" id="SLXK01000058">
    <property type="protein sequence ID" value="TCP19754.1"/>
    <property type="molecule type" value="Genomic_DNA"/>
</dbReference>
<dbReference type="PANTHER" id="PTHR34820">
    <property type="entry name" value="INNER MEMBRANE PROTEIN YEBZ"/>
    <property type="match status" value="1"/>
</dbReference>
<dbReference type="InterPro" id="IPR032694">
    <property type="entry name" value="CopC/D"/>
</dbReference>
<dbReference type="InterPro" id="IPR007348">
    <property type="entry name" value="CopC_dom"/>
</dbReference>
<feature type="transmembrane region" description="Helical" evidence="9">
    <location>
        <begin position="249"/>
        <end position="271"/>
    </location>
</feature>
<feature type="transmembrane region" description="Helical" evidence="9">
    <location>
        <begin position="154"/>
        <end position="172"/>
    </location>
</feature>
<evidence type="ECO:0000256" key="6">
    <source>
        <dbReference type="ARBA" id="ARBA00022989"/>
    </source>
</evidence>
<evidence type="ECO:0000259" key="10">
    <source>
        <dbReference type="Pfam" id="PF04234"/>
    </source>
</evidence>
<dbReference type="Pfam" id="PF05425">
    <property type="entry name" value="CopD"/>
    <property type="match status" value="1"/>
</dbReference>
<dbReference type="Gene3D" id="2.60.40.1220">
    <property type="match status" value="1"/>
</dbReference>
<keyword evidence="2" id="KW-1003">Cell membrane</keyword>
<dbReference type="InterPro" id="IPR014756">
    <property type="entry name" value="Ig_E-set"/>
</dbReference>
<protein>
    <submittedName>
        <fullName evidence="12">Copper transport protein</fullName>
    </submittedName>
</protein>